<dbReference type="EMBL" id="LJZV01000026">
    <property type="protein sequence ID" value="KZD88826.1"/>
    <property type="molecule type" value="Genomic_DNA"/>
</dbReference>
<evidence type="ECO:0000256" key="8">
    <source>
        <dbReference type="SAM" id="Phobius"/>
    </source>
</evidence>
<sequence length="156" mass="17444">MVSALSSPAEKLRLNIKLNEEKGFTLLESLLVLSLASILLIAVFTTLPPAYDNTAVRQAARQLKNDIMLTQQTAISRQQRTKILFHKKEYQLVIGDTVIERPYATGLSIELLTLKDRLEFNEKGHPNAGGKIRVKGHAVYDITVYLGSGRVNVERK</sequence>
<dbReference type="Pfam" id="PF07963">
    <property type="entry name" value="N_methyl"/>
    <property type="match status" value="1"/>
</dbReference>
<keyword evidence="5 8" id="KW-1133">Transmembrane helix</keyword>
<dbReference type="GO" id="GO:0030420">
    <property type="term" value="P:establishment of competence for transformation"/>
    <property type="evidence" value="ECO:0007669"/>
    <property type="project" value="UniProtKB-KW"/>
</dbReference>
<keyword evidence="6 8" id="KW-0472">Membrane</keyword>
<organism evidence="9 10">
    <name type="scientific">Bacillus subtilis</name>
    <dbReference type="NCBI Taxonomy" id="1423"/>
    <lineage>
        <taxon>Bacteria</taxon>
        <taxon>Bacillati</taxon>
        <taxon>Bacillota</taxon>
        <taxon>Bacilli</taxon>
        <taxon>Bacillales</taxon>
        <taxon>Bacillaceae</taxon>
        <taxon>Bacillus</taxon>
    </lineage>
</organism>
<dbReference type="AlphaFoldDB" id="A0AAP1H7N0"/>
<keyword evidence="3" id="KW-0488">Methylation</keyword>
<evidence type="ECO:0000256" key="3">
    <source>
        <dbReference type="ARBA" id="ARBA00022481"/>
    </source>
</evidence>
<dbReference type="PROSITE" id="PS00409">
    <property type="entry name" value="PROKAR_NTER_METHYL"/>
    <property type="match status" value="1"/>
</dbReference>
<dbReference type="NCBIfam" id="TIGR02532">
    <property type="entry name" value="IV_pilin_GFxxxE"/>
    <property type="match status" value="1"/>
</dbReference>
<dbReference type="GO" id="GO:0015627">
    <property type="term" value="C:type II protein secretion system complex"/>
    <property type="evidence" value="ECO:0007669"/>
    <property type="project" value="InterPro"/>
</dbReference>
<evidence type="ECO:0000256" key="4">
    <source>
        <dbReference type="ARBA" id="ARBA00022692"/>
    </source>
</evidence>
<dbReference type="GO" id="GO:0016020">
    <property type="term" value="C:membrane"/>
    <property type="evidence" value="ECO:0007669"/>
    <property type="project" value="UniProtKB-SubCell"/>
</dbReference>
<dbReference type="PIRSF" id="PIRSF021292">
    <property type="entry name" value="Competence_ComGD"/>
    <property type="match status" value="1"/>
</dbReference>
<proteinExistence type="predicted"/>
<dbReference type="Proteomes" id="UP000076442">
    <property type="component" value="Unassembled WGS sequence"/>
</dbReference>
<name>A0AAP1H7N0_BACIU</name>
<comment type="subcellular location">
    <subcellularLocation>
        <location evidence="2">Cell surface</location>
    </subcellularLocation>
    <subcellularLocation>
        <location evidence="1">Membrane</location>
        <topology evidence="1">Single-pass membrane protein</topology>
    </subcellularLocation>
</comment>
<dbReference type="GO" id="GO:0009986">
    <property type="term" value="C:cell surface"/>
    <property type="evidence" value="ECO:0007669"/>
    <property type="project" value="UniProtKB-SubCell"/>
</dbReference>
<evidence type="ECO:0000256" key="7">
    <source>
        <dbReference type="ARBA" id="ARBA00023287"/>
    </source>
</evidence>
<evidence type="ECO:0000256" key="1">
    <source>
        <dbReference type="ARBA" id="ARBA00004167"/>
    </source>
</evidence>
<evidence type="ECO:0000313" key="9">
    <source>
        <dbReference type="EMBL" id="KZD88826.1"/>
    </source>
</evidence>
<keyword evidence="4 8" id="KW-0812">Transmembrane</keyword>
<dbReference type="InterPro" id="IPR002416">
    <property type="entry name" value="T2SS_protein-GspH"/>
</dbReference>
<dbReference type="PRINTS" id="PR00885">
    <property type="entry name" value="BCTERIALGSPH"/>
</dbReference>
<dbReference type="InterPro" id="IPR016785">
    <property type="entry name" value="ComGD"/>
</dbReference>
<comment type="caution">
    <text evidence="9">The sequence shown here is derived from an EMBL/GenBank/DDBJ whole genome shotgun (WGS) entry which is preliminary data.</text>
</comment>
<reference evidence="9 10" key="1">
    <citation type="submission" date="2015-09" db="EMBL/GenBank/DDBJ databases">
        <title>Spore heat resistance.</title>
        <authorList>
            <person name="Boekhorst J."/>
            <person name="Berendsen E.M."/>
            <person name="Wells-Bennik M.H."/>
            <person name="Kuipers O.P."/>
        </authorList>
    </citation>
    <scope>NUCLEOTIDE SEQUENCE [LARGE SCALE GENOMIC DNA]</scope>
    <source>
        <strain evidence="9 10">B4122</strain>
    </source>
</reference>
<dbReference type="GO" id="GO:0015628">
    <property type="term" value="P:protein secretion by the type II secretion system"/>
    <property type="evidence" value="ECO:0007669"/>
    <property type="project" value="InterPro"/>
</dbReference>
<accession>A0AAP1H7N0</accession>
<gene>
    <name evidence="9" type="ORF">B4122_4251</name>
</gene>
<dbReference type="SUPFAM" id="SSF54523">
    <property type="entry name" value="Pili subunits"/>
    <property type="match status" value="1"/>
</dbReference>
<feature type="transmembrane region" description="Helical" evidence="8">
    <location>
        <begin position="30"/>
        <end position="51"/>
    </location>
</feature>
<evidence type="ECO:0000256" key="6">
    <source>
        <dbReference type="ARBA" id="ARBA00023136"/>
    </source>
</evidence>
<dbReference type="InterPro" id="IPR045584">
    <property type="entry name" value="Pilin-like"/>
</dbReference>
<evidence type="ECO:0000313" key="10">
    <source>
        <dbReference type="Proteomes" id="UP000076442"/>
    </source>
</evidence>
<dbReference type="InterPro" id="IPR012902">
    <property type="entry name" value="N_methyl_site"/>
</dbReference>
<dbReference type="NCBIfam" id="NF040982">
    <property type="entry name" value="ComGD"/>
    <property type="match status" value="1"/>
</dbReference>
<evidence type="ECO:0000256" key="2">
    <source>
        <dbReference type="ARBA" id="ARBA00004241"/>
    </source>
</evidence>
<keyword evidence="7" id="KW-0178">Competence</keyword>
<evidence type="ECO:0000256" key="5">
    <source>
        <dbReference type="ARBA" id="ARBA00022989"/>
    </source>
</evidence>
<protein>
    <submittedName>
        <fullName evidence="9">Late competence protein ComGD access of DNA to ComEA</fullName>
    </submittedName>
</protein>